<dbReference type="Pfam" id="PF00069">
    <property type="entry name" value="Pkinase"/>
    <property type="match status" value="1"/>
</dbReference>
<dbReference type="PROSITE" id="PS50011">
    <property type="entry name" value="PROTEIN_KINASE_DOM"/>
    <property type="match status" value="1"/>
</dbReference>
<dbReference type="PROSITE" id="PS00107">
    <property type="entry name" value="PROTEIN_KINASE_ATP"/>
    <property type="match status" value="1"/>
</dbReference>
<name>A0A9N9ATP2_9GLOM</name>
<evidence type="ECO:0000259" key="2">
    <source>
        <dbReference type="PROSITE" id="PS50011"/>
    </source>
</evidence>
<dbReference type="OrthoDB" id="2441994at2759"/>
<keyword evidence="1" id="KW-0547">Nucleotide-binding</keyword>
<dbReference type="Gene3D" id="3.30.200.20">
    <property type="entry name" value="Phosphorylase Kinase, domain 1"/>
    <property type="match status" value="1"/>
</dbReference>
<reference evidence="3" key="1">
    <citation type="submission" date="2021-06" db="EMBL/GenBank/DDBJ databases">
        <authorList>
            <person name="Kallberg Y."/>
            <person name="Tangrot J."/>
            <person name="Rosling A."/>
        </authorList>
    </citation>
    <scope>NUCLEOTIDE SEQUENCE</scope>
    <source>
        <strain evidence="3">MA453B</strain>
    </source>
</reference>
<feature type="binding site" evidence="1">
    <location>
        <position position="61"/>
    </location>
    <ligand>
        <name>ATP</name>
        <dbReference type="ChEBI" id="CHEBI:30616"/>
    </ligand>
</feature>
<organism evidence="3 4">
    <name type="scientific">Dentiscutata erythropus</name>
    <dbReference type="NCBI Taxonomy" id="1348616"/>
    <lineage>
        <taxon>Eukaryota</taxon>
        <taxon>Fungi</taxon>
        <taxon>Fungi incertae sedis</taxon>
        <taxon>Mucoromycota</taxon>
        <taxon>Glomeromycotina</taxon>
        <taxon>Glomeromycetes</taxon>
        <taxon>Diversisporales</taxon>
        <taxon>Gigasporaceae</taxon>
        <taxon>Dentiscutata</taxon>
    </lineage>
</organism>
<dbReference type="InterPro" id="IPR000719">
    <property type="entry name" value="Prot_kinase_dom"/>
</dbReference>
<dbReference type="InterPro" id="IPR017441">
    <property type="entry name" value="Protein_kinase_ATP_BS"/>
</dbReference>
<keyword evidence="4" id="KW-1185">Reference proteome</keyword>
<keyword evidence="1" id="KW-0067">ATP-binding</keyword>
<dbReference type="InterPro" id="IPR011009">
    <property type="entry name" value="Kinase-like_dom_sf"/>
</dbReference>
<dbReference type="SUPFAM" id="SSF56112">
    <property type="entry name" value="Protein kinase-like (PK-like)"/>
    <property type="match status" value="1"/>
</dbReference>
<gene>
    <name evidence="3" type="ORF">DERYTH_LOCUS4890</name>
</gene>
<dbReference type="GO" id="GO:0005524">
    <property type="term" value="F:ATP binding"/>
    <property type="evidence" value="ECO:0007669"/>
    <property type="project" value="UniProtKB-UniRule"/>
</dbReference>
<accession>A0A9N9ATP2</accession>
<evidence type="ECO:0000313" key="4">
    <source>
        <dbReference type="Proteomes" id="UP000789405"/>
    </source>
</evidence>
<evidence type="ECO:0000313" key="3">
    <source>
        <dbReference type="EMBL" id="CAG8542884.1"/>
    </source>
</evidence>
<sequence>MSTAKEENMMPEFIEKLEKSLKLDDIKSFDYSQFGNLNRIGEGGFAVVYSSTFNGQIYALKSLNLNLKFEEKEFRQLKREIKCLYTIESHPNIVKFHGISREKSKFDDFDLYYVGIVQIITLKMAEWYVLENILFLALF</sequence>
<dbReference type="GO" id="GO:0004672">
    <property type="term" value="F:protein kinase activity"/>
    <property type="evidence" value="ECO:0007669"/>
    <property type="project" value="InterPro"/>
</dbReference>
<proteinExistence type="predicted"/>
<protein>
    <submittedName>
        <fullName evidence="3">24104_t:CDS:1</fullName>
    </submittedName>
</protein>
<evidence type="ECO:0000256" key="1">
    <source>
        <dbReference type="PROSITE-ProRule" id="PRU10141"/>
    </source>
</evidence>
<feature type="domain" description="Protein kinase" evidence="2">
    <location>
        <begin position="34"/>
        <end position="139"/>
    </location>
</feature>
<dbReference type="EMBL" id="CAJVPY010001949">
    <property type="protein sequence ID" value="CAG8542884.1"/>
    <property type="molecule type" value="Genomic_DNA"/>
</dbReference>
<dbReference type="AlphaFoldDB" id="A0A9N9ATP2"/>
<dbReference type="Proteomes" id="UP000789405">
    <property type="component" value="Unassembled WGS sequence"/>
</dbReference>
<comment type="caution">
    <text evidence="3">The sequence shown here is derived from an EMBL/GenBank/DDBJ whole genome shotgun (WGS) entry which is preliminary data.</text>
</comment>